<reference evidence="2" key="2">
    <citation type="journal article" date="2023" name="Commun. Biol.">
        <title>Intrasexual cuticular hydrocarbon dimorphism in a wasp sheds light on hydrocarbon biosynthesis genes in Hymenoptera.</title>
        <authorList>
            <person name="Moris V.C."/>
            <person name="Podsiadlowski L."/>
            <person name="Martin S."/>
            <person name="Oeyen J.P."/>
            <person name="Donath A."/>
            <person name="Petersen M."/>
            <person name="Wilbrandt J."/>
            <person name="Misof B."/>
            <person name="Liedtke D."/>
            <person name="Thamm M."/>
            <person name="Scheiner R."/>
            <person name="Schmitt T."/>
            <person name="Niehuis O."/>
        </authorList>
    </citation>
    <scope>NUCLEOTIDE SEQUENCE</scope>
    <source>
        <strain evidence="2">GBR_01_08_01A</strain>
    </source>
</reference>
<organism evidence="2 3">
    <name type="scientific">Odynerus spinipes</name>
    <dbReference type="NCBI Taxonomy" id="1348599"/>
    <lineage>
        <taxon>Eukaryota</taxon>
        <taxon>Metazoa</taxon>
        <taxon>Ecdysozoa</taxon>
        <taxon>Arthropoda</taxon>
        <taxon>Hexapoda</taxon>
        <taxon>Insecta</taxon>
        <taxon>Pterygota</taxon>
        <taxon>Neoptera</taxon>
        <taxon>Endopterygota</taxon>
        <taxon>Hymenoptera</taxon>
        <taxon>Apocrita</taxon>
        <taxon>Aculeata</taxon>
        <taxon>Vespoidea</taxon>
        <taxon>Vespidae</taxon>
        <taxon>Eumeninae</taxon>
        <taxon>Odynerus</taxon>
    </lineage>
</organism>
<evidence type="ECO:0000313" key="2">
    <source>
        <dbReference type="EMBL" id="KAK2577259.1"/>
    </source>
</evidence>
<dbReference type="Proteomes" id="UP001258017">
    <property type="component" value="Unassembled WGS sequence"/>
</dbReference>
<dbReference type="EMBL" id="JAIFRP010004357">
    <property type="protein sequence ID" value="KAK2577259.1"/>
    <property type="molecule type" value="Genomic_DNA"/>
</dbReference>
<proteinExistence type="predicted"/>
<protein>
    <submittedName>
        <fullName evidence="2">Uncharacterized protein</fullName>
    </submittedName>
</protein>
<accession>A0AAD9RCK3</accession>
<gene>
    <name evidence="2" type="ORF">KPH14_003399</name>
</gene>
<reference evidence="2" key="1">
    <citation type="submission" date="2021-08" db="EMBL/GenBank/DDBJ databases">
        <authorList>
            <person name="Misof B."/>
            <person name="Oliver O."/>
            <person name="Podsiadlowski L."/>
            <person name="Donath A."/>
            <person name="Peters R."/>
            <person name="Mayer C."/>
            <person name="Rust J."/>
            <person name="Gunkel S."/>
            <person name="Lesny P."/>
            <person name="Martin S."/>
            <person name="Oeyen J.P."/>
            <person name="Petersen M."/>
            <person name="Panagiotis P."/>
            <person name="Wilbrandt J."/>
            <person name="Tanja T."/>
        </authorList>
    </citation>
    <scope>NUCLEOTIDE SEQUENCE</scope>
    <source>
        <strain evidence="2">GBR_01_08_01A</strain>
        <tissue evidence="2">Thorax + abdomen</tissue>
    </source>
</reference>
<name>A0AAD9RCK3_9HYME</name>
<sequence>MKCREYPKSRKSVSKRSSILKAPVVQQSSQNVKSDVSLYQESPAATKQKRRVSFAGKKHVKEFCDSVEQGTVWDITYEESSVEHTGQIELNNQYYKTINNDHHGRNVGKETNENGTVTNKSLDLTEPISTMGSLRPICAEEALIQKSISIVCQNTNKNEANHSISIKSNSNIGVPADKNIIVYNDASSLNDIENAELNQTCVQDVSMEVTEIPYVIRSQNIIPMTHKQLLEDKENIPMCNIINKFDVLPTIQNEVNMMSDKTQYFCTERLEFTECLQFVTKLPELQPKSIVIQHANVDVNNQKTQIFQNTSMEITGAIPLNQNKDSIDQTVIFHDTSMGNAMEVTPIINKQGIRKIFQNESMAITAALHMPNIIQHDIPKLNDVATNVLRNNEDITSSNTKIFQNESMAITAPLHMPNILQRDIPELNVVTKNLLRNNEDITSSNTKIFQNESMAITAPLHIPNILQRDIPELNDVTTNVLRNNEDTMSLNTKVFQNMSMEITSAITNLPILGGSEKLSESTEEDYANLNKNEKKDKATVSNKSVHELVTDTLNSGTMNYIEDFEDSSTEPQPLNGLTSLISSFVYADMIEEDSFGKEINENDLQSTKSDIVQETKSQQSNVNTKFIVDTTNVEVINIQFPDKCITRNEDTTKEHENIQENNVIVNTEENNQCDPKLFLSNSNEIHENIFENCTNRETISDNTTEKEISRRNKQLNETKKDVERHSATYIIKSKKNLNMDVDKYIDDHSINNQISPKSFTLSPTSLFTSNKDKMCTTENNLIADVTDKINFNDSDVKENSNDSSLNEKVNHVTLHEKPKESSTFQKGTFSSLIQQLKMYMHSNDCIWDLCHEDIDKQMLVVSFISASLLVVIFTQNDVNTATCVIKRINIISRLKDDEKNVQLSIAHKLIKEKINVEHINQLFKYDEDVVPLLNHISEDVKLVLDFVFDLQKLDDTNLMKINSERITFIVRSKCMNILLEVTVDVKLFDTINLSDINIVSILGTVRKEDIKKLIINIKRDYKFLRRYMSDIKAYIDIIEQADLANKKSCS</sequence>
<evidence type="ECO:0000256" key="1">
    <source>
        <dbReference type="SAM" id="MobiDB-lite"/>
    </source>
</evidence>
<evidence type="ECO:0000313" key="3">
    <source>
        <dbReference type="Proteomes" id="UP001258017"/>
    </source>
</evidence>
<keyword evidence="3" id="KW-1185">Reference proteome</keyword>
<comment type="caution">
    <text evidence="2">The sequence shown here is derived from an EMBL/GenBank/DDBJ whole genome shotgun (WGS) entry which is preliminary data.</text>
</comment>
<feature type="region of interest" description="Disordered" evidence="1">
    <location>
        <begin position="1"/>
        <end position="26"/>
    </location>
</feature>
<dbReference type="AlphaFoldDB" id="A0AAD9RCK3"/>